<dbReference type="Proteomes" id="UP000187283">
    <property type="component" value="Unassembled WGS sequence"/>
</dbReference>
<protein>
    <recommendedName>
        <fullName evidence="5">ATP-dependent RNA helicase</fullName>
        <ecNumber evidence="5">3.6.4.13</ecNumber>
    </recommendedName>
</protein>
<keyword evidence="4 5" id="KW-0694">RNA-binding</keyword>
<dbReference type="SUPFAM" id="SSF52540">
    <property type="entry name" value="P-loop containing nucleoside triphosphate hydrolases"/>
    <property type="match status" value="1"/>
</dbReference>
<dbReference type="GO" id="GO:0003723">
    <property type="term" value="F:RNA binding"/>
    <property type="evidence" value="ECO:0007669"/>
    <property type="project" value="UniProtKB-UniRule"/>
</dbReference>
<dbReference type="Gene3D" id="3.40.50.300">
    <property type="entry name" value="P-loop containing nucleotide triphosphate hydrolases"/>
    <property type="match status" value="2"/>
</dbReference>
<dbReference type="Pfam" id="PF00270">
    <property type="entry name" value="DEAD"/>
    <property type="match status" value="1"/>
</dbReference>
<reference evidence="9 10" key="1">
    <citation type="submission" date="2017-01" db="EMBL/GenBank/DDBJ databases">
        <authorList>
            <person name="Mah S.A."/>
            <person name="Swanson W.J."/>
            <person name="Moy G.W."/>
            <person name="Vacquier V.D."/>
        </authorList>
    </citation>
    <scope>NUCLEOTIDE SEQUENCE [LARGE SCALE GENOMIC DNA]</scope>
    <source>
        <strain evidence="9 10">GSMNP</strain>
    </source>
</reference>
<dbReference type="InterPro" id="IPR001650">
    <property type="entry name" value="Helicase_C-like"/>
</dbReference>
<evidence type="ECO:0000313" key="10">
    <source>
        <dbReference type="Proteomes" id="UP000187283"/>
    </source>
</evidence>
<evidence type="ECO:0000256" key="6">
    <source>
        <dbReference type="SAM" id="MobiDB-lite"/>
    </source>
</evidence>
<proteinExistence type="inferred from homology"/>
<evidence type="ECO:0000259" key="7">
    <source>
        <dbReference type="PROSITE" id="PS51192"/>
    </source>
</evidence>
<feature type="region of interest" description="Disordered" evidence="6">
    <location>
        <begin position="366"/>
        <end position="389"/>
    </location>
</feature>
<feature type="region of interest" description="Disordered" evidence="6">
    <location>
        <begin position="527"/>
        <end position="551"/>
    </location>
</feature>
<evidence type="ECO:0000256" key="2">
    <source>
        <dbReference type="ARBA" id="ARBA00022801"/>
    </source>
</evidence>
<comment type="similarity">
    <text evidence="5">Belongs to the DEAD box helicase family.</text>
</comment>
<dbReference type="EC" id="3.6.4.13" evidence="5"/>
<name>A0A1R1XBX4_9FUNG</name>
<dbReference type="InterPro" id="IPR011545">
    <property type="entry name" value="DEAD/DEAH_box_helicase_dom"/>
</dbReference>
<evidence type="ECO:0000256" key="1">
    <source>
        <dbReference type="ARBA" id="ARBA00022741"/>
    </source>
</evidence>
<dbReference type="Pfam" id="PF00271">
    <property type="entry name" value="Helicase_C"/>
    <property type="match status" value="1"/>
</dbReference>
<dbReference type="InterPro" id="IPR027417">
    <property type="entry name" value="P-loop_NTPase"/>
</dbReference>
<comment type="catalytic activity">
    <reaction evidence="5">
        <text>ATP + H2O = ADP + phosphate + H(+)</text>
        <dbReference type="Rhea" id="RHEA:13065"/>
        <dbReference type="ChEBI" id="CHEBI:15377"/>
        <dbReference type="ChEBI" id="CHEBI:15378"/>
        <dbReference type="ChEBI" id="CHEBI:30616"/>
        <dbReference type="ChEBI" id="CHEBI:43474"/>
        <dbReference type="ChEBI" id="CHEBI:456216"/>
        <dbReference type="EC" id="3.6.4.13"/>
    </reaction>
</comment>
<keyword evidence="2 5" id="KW-0378">Hydrolase</keyword>
<evidence type="ECO:0000259" key="8">
    <source>
        <dbReference type="PROSITE" id="PS51194"/>
    </source>
</evidence>
<evidence type="ECO:0000256" key="4">
    <source>
        <dbReference type="ARBA" id="ARBA00022884"/>
    </source>
</evidence>
<dbReference type="AlphaFoldDB" id="A0A1R1XBX4"/>
<comment type="function">
    <text evidence="5">RNA helicase.</text>
</comment>
<dbReference type="PROSITE" id="PS51192">
    <property type="entry name" value="HELICASE_ATP_BIND_1"/>
    <property type="match status" value="1"/>
</dbReference>
<evidence type="ECO:0000256" key="5">
    <source>
        <dbReference type="RuleBase" id="RU365068"/>
    </source>
</evidence>
<dbReference type="EMBL" id="LSSN01004125">
    <property type="protein sequence ID" value="OMJ12130.1"/>
    <property type="molecule type" value="Genomic_DNA"/>
</dbReference>
<feature type="compositionally biased region" description="Low complexity" evidence="6">
    <location>
        <begin position="530"/>
        <end position="551"/>
    </location>
</feature>
<feature type="domain" description="Helicase C-terminal" evidence="8">
    <location>
        <begin position="496"/>
        <end position="651"/>
    </location>
</feature>
<evidence type="ECO:0000256" key="3">
    <source>
        <dbReference type="ARBA" id="ARBA00022840"/>
    </source>
</evidence>
<keyword evidence="1 5" id="KW-0547">Nucleotide-binding</keyword>
<sequence length="651" mass="73019">MQTKLIPAILDSKKDYFVEYQTGSGKTMSMLLGALAIAHKDLYDFGFISSKSYKKEYDPDNEIDAGLEPALNAFESPTAIIVVPNRELAIQIENWAKILISEAFTNLPSEYLLQSFVKGAEYEKLQEENLSKYGIPSIVVGTPSRLFELIVESQSIPITLRLKHIFIDEVDTIIKLLGKNANLDKRLVRLKNPKNGQILVESIFRQLEKNYPAIRNKSLPKISGSLKNTGDELNSNTTLPFNQLNKITAISEQIKNTRKKERLITEINRVESKIKSSDNINPINRDYKSHTVSIFCISATINSDLRKFLKSRGWFPNPVKVIQEIRKKTGNSSDLKSHAFSLPKQTTHSCIIVEDDTNMIRNLRMKEKSTESDEKASESSSKKGLDKFRNTPKKDQFKIKFTPDGLEILENDDTFDPDLILYNKGKNSSLDSDNNYNFGSAKTNSTELNNQYETGSSLVIDQEKYNNTMAECISNILLAEENLVKNVVVFLESSRNYKSFVEKLSDSGISKTRIIQPHDLLSISHQAETSNSDPELENSLNNLSNTTSSPSNINDLPNEALSFTEKNKIIVLTDSAGRGLDIEDVSHVIIAGIPKTASSYLHMSGRTGRFGKSGRVITLSINTKNIKSEGKIRGIYSKLGISNYPVDYIEN</sequence>
<keyword evidence="5 9" id="KW-0347">Helicase</keyword>
<dbReference type="InterPro" id="IPR014001">
    <property type="entry name" value="Helicase_ATP-bd"/>
</dbReference>
<keyword evidence="10" id="KW-1185">Reference proteome</keyword>
<gene>
    <name evidence="9" type="ORF">AYI70_g9301</name>
</gene>
<dbReference type="PROSITE" id="PS51194">
    <property type="entry name" value="HELICASE_CTER"/>
    <property type="match status" value="1"/>
</dbReference>
<dbReference type="GO" id="GO:0003724">
    <property type="term" value="F:RNA helicase activity"/>
    <property type="evidence" value="ECO:0007669"/>
    <property type="project" value="UniProtKB-EC"/>
</dbReference>
<dbReference type="SMART" id="SM00487">
    <property type="entry name" value="DEXDc"/>
    <property type="match status" value="1"/>
</dbReference>
<dbReference type="GO" id="GO:0016787">
    <property type="term" value="F:hydrolase activity"/>
    <property type="evidence" value="ECO:0007669"/>
    <property type="project" value="UniProtKB-KW"/>
</dbReference>
<dbReference type="OrthoDB" id="10256233at2759"/>
<keyword evidence="3 5" id="KW-0067">ATP-binding</keyword>
<evidence type="ECO:0000313" key="9">
    <source>
        <dbReference type="EMBL" id="OMJ12130.1"/>
    </source>
</evidence>
<comment type="domain">
    <text evidence="5">The Q motif is unique to and characteristic of the DEAD box family of RNA helicases and controls ATP binding and hydrolysis.</text>
</comment>
<dbReference type="SMART" id="SM00490">
    <property type="entry name" value="HELICc"/>
    <property type="match status" value="1"/>
</dbReference>
<feature type="domain" description="Helicase ATP-binding" evidence="7">
    <location>
        <begin position="7"/>
        <end position="201"/>
    </location>
</feature>
<organism evidence="9 10">
    <name type="scientific">Smittium culicis</name>
    <dbReference type="NCBI Taxonomy" id="133412"/>
    <lineage>
        <taxon>Eukaryota</taxon>
        <taxon>Fungi</taxon>
        <taxon>Fungi incertae sedis</taxon>
        <taxon>Zoopagomycota</taxon>
        <taxon>Kickxellomycotina</taxon>
        <taxon>Harpellomycetes</taxon>
        <taxon>Harpellales</taxon>
        <taxon>Legeriomycetaceae</taxon>
        <taxon>Smittium</taxon>
    </lineage>
</organism>
<dbReference type="STRING" id="133412.A0A1R1XBX4"/>
<dbReference type="GO" id="GO:0005524">
    <property type="term" value="F:ATP binding"/>
    <property type="evidence" value="ECO:0007669"/>
    <property type="project" value="UniProtKB-UniRule"/>
</dbReference>
<comment type="caution">
    <text evidence="9">The sequence shown here is derived from an EMBL/GenBank/DDBJ whole genome shotgun (WGS) entry which is preliminary data.</text>
</comment>
<accession>A0A1R1XBX4</accession>
<dbReference type="PANTHER" id="PTHR24031">
    <property type="entry name" value="RNA HELICASE"/>
    <property type="match status" value="1"/>
</dbReference>